<name>A0ABN3KH51_9ACTN</name>
<gene>
    <name evidence="1" type="ORF">GCM10010405_46200</name>
</gene>
<dbReference type="EMBL" id="BAAASZ010000031">
    <property type="protein sequence ID" value="GAA2456926.1"/>
    <property type="molecule type" value="Genomic_DNA"/>
</dbReference>
<proteinExistence type="predicted"/>
<comment type="caution">
    <text evidence="1">The sequence shown here is derived from an EMBL/GenBank/DDBJ whole genome shotgun (WGS) entry which is preliminary data.</text>
</comment>
<organism evidence="1 2">
    <name type="scientific">Streptomyces macrosporus</name>
    <dbReference type="NCBI Taxonomy" id="44032"/>
    <lineage>
        <taxon>Bacteria</taxon>
        <taxon>Bacillati</taxon>
        <taxon>Actinomycetota</taxon>
        <taxon>Actinomycetes</taxon>
        <taxon>Kitasatosporales</taxon>
        <taxon>Streptomycetaceae</taxon>
        <taxon>Streptomyces</taxon>
    </lineage>
</organism>
<evidence type="ECO:0000313" key="2">
    <source>
        <dbReference type="Proteomes" id="UP001501638"/>
    </source>
</evidence>
<protein>
    <submittedName>
        <fullName evidence="1">Uncharacterized protein</fullName>
    </submittedName>
</protein>
<keyword evidence="2" id="KW-1185">Reference proteome</keyword>
<accession>A0ABN3KH51</accession>
<dbReference type="Proteomes" id="UP001501638">
    <property type="component" value="Unassembled WGS sequence"/>
</dbReference>
<evidence type="ECO:0000313" key="1">
    <source>
        <dbReference type="EMBL" id="GAA2456926.1"/>
    </source>
</evidence>
<reference evidence="1 2" key="1">
    <citation type="journal article" date="2019" name="Int. J. Syst. Evol. Microbiol.">
        <title>The Global Catalogue of Microorganisms (GCM) 10K type strain sequencing project: providing services to taxonomists for standard genome sequencing and annotation.</title>
        <authorList>
            <consortium name="The Broad Institute Genomics Platform"/>
            <consortium name="The Broad Institute Genome Sequencing Center for Infectious Disease"/>
            <person name="Wu L."/>
            <person name="Ma J."/>
        </authorList>
    </citation>
    <scope>NUCLEOTIDE SEQUENCE [LARGE SCALE GENOMIC DNA]</scope>
    <source>
        <strain evidence="1 2">JCM 6305</strain>
    </source>
</reference>
<sequence>MYQIDVRSGILRQRSWIWLRTRIYGLLSADSRIARRLNPPKQNHR</sequence>